<dbReference type="Proteomes" id="UP000192366">
    <property type="component" value="Unassembled WGS sequence"/>
</dbReference>
<dbReference type="EMBL" id="MVHJ01000024">
    <property type="protein sequence ID" value="ORA02771.1"/>
    <property type="molecule type" value="Genomic_DNA"/>
</dbReference>
<keyword evidence="1" id="KW-0812">Transmembrane</keyword>
<dbReference type="STRING" id="564198.BST17_21865"/>
<dbReference type="AlphaFoldDB" id="A0A1W9YRR9"/>
<reference evidence="2 3" key="1">
    <citation type="submission" date="2017-02" db="EMBL/GenBank/DDBJ databases">
        <title>The new phylogeny of genus Mycobacterium.</title>
        <authorList>
            <person name="Tortoli E."/>
            <person name="Trovato A."/>
            <person name="Cirillo D.M."/>
        </authorList>
    </citation>
    <scope>NUCLEOTIDE SEQUENCE [LARGE SCALE GENOMIC DNA]</scope>
    <source>
        <strain evidence="2 3">DSM 45578</strain>
    </source>
</reference>
<keyword evidence="3" id="KW-1185">Reference proteome</keyword>
<keyword evidence="1" id="KW-0472">Membrane</keyword>
<keyword evidence="1" id="KW-1133">Transmembrane helix</keyword>
<comment type="caution">
    <text evidence="2">The sequence shown here is derived from an EMBL/GenBank/DDBJ whole genome shotgun (WGS) entry which is preliminary data.</text>
</comment>
<feature type="transmembrane region" description="Helical" evidence="1">
    <location>
        <begin position="60"/>
        <end position="80"/>
    </location>
</feature>
<feature type="transmembrane region" description="Helical" evidence="1">
    <location>
        <begin position="33"/>
        <end position="54"/>
    </location>
</feature>
<evidence type="ECO:0000256" key="1">
    <source>
        <dbReference type="SAM" id="Phobius"/>
    </source>
</evidence>
<organism evidence="2 3">
    <name type="scientific">Mycolicibacterium bacteremicum</name>
    <name type="common">Mycobacterium bacteremicum</name>
    <dbReference type="NCBI Taxonomy" id="564198"/>
    <lineage>
        <taxon>Bacteria</taxon>
        <taxon>Bacillati</taxon>
        <taxon>Actinomycetota</taxon>
        <taxon>Actinomycetes</taxon>
        <taxon>Mycobacteriales</taxon>
        <taxon>Mycobacteriaceae</taxon>
        <taxon>Mycolicibacterium</taxon>
    </lineage>
</organism>
<evidence type="ECO:0000313" key="2">
    <source>
        <dbReference type="EMBL" id="ORA02771.1"/>
    </source>
</evidence>
<evidence type="ECO:0000313" key="3">
    <source>
        <dbReference type="Proteomes" id="UP000192366"/>
    </source>
</evidence>
<proteinExistence type="predicted"/>
<gene>
    <name evidence="2" type="ORF">BST17_21865</name>
</gene>
<protein>
    <submittedName>
        <fullName evidence="2">Uncharacterized protein</fullName>
    </submittedName>
</protein>
<name>A0A1W9YRR9_MYCBA</name>
<sequence>MGPGDYEDYADYPEFDEDDYEEIPPRPSQRVPVGIFLLGWLFLPTAAVLIPGLTSPWHELASFLTLCFIALFVWAVVRVVRGFF</sequence>
<dbReference type="RefSeq" id="WP_083060992.1">
    <property type="nucleotide sequence ID" value="NZ_JACKVM010000008.1"/>
</dbReference>
<accession>A0A1W9YRR9</accession>
<dbReference type="OrthoDB" id="4753799at2"/>